<dbReference type="Pfam" id="PF08038">
    <property type="entry name" value="Tom7"/>
    <property type="match status" value="1"/>
</dbReference>
<keyword evidence="8" id="KW-0496">Mitochondrion</keyword>
<dbReference type="GO" id="GO:0005742">
    <property type="term" value="C:mitochondrial outer membrane translocase complex"/>
    <property type="evidence" value="ECO:0007669"/>
    <property type="project" value="InterPro"/>
</dbReference>
<evidence type="ECO:0000256" key="5">
    <source>
        <dbReference type="ARBA" id="ARBA00022787"/>
    </source>
</evidence>
<dbReference type="EMBL" id="AY389759">
    <property type="protein sequence ID" value="AAS21011.1"/>
    <property type="molecule type" value="mRNA"/>
</dbReference>
<protein>
    <recommendedName>
        <fullName evidence="12">Mitochondrial import receptor subunit TOM7-1</fullName>
    </recommendedName>
</protein>
<evidence type="ECO:0000256" key="7">
    <source>
        <dbReference type="ARBA" id="ARBA00022989"/>
    </source>
</evidence>
<comment type="similarity">
    <text evidence="2">Belongs to the Tom7 family.</text>
</comment>
<keyword evidence="5" id="KW-1000">Mitochondrion outer membrane</keyword>
<keyword evidence="9" id="KW-0472">Membrane</keyword>
<proteinExistence type="evidence at transcript level"/>
<dbReference type="PANTHER" id="PTHR34944">
    <property type="entry name" value="MITOCHONDRIAL IMPORT RECEPTOR SUBUNIT TOM7"/>
    <property type="match status" value="1"/>
</dbReference>
<keyword evidence="3" id="KW-0813">Transport</keyword>
<evidence type="ECO:0000256" key="9">
    <source>
        <dbReference type="ARBA" id="ARBA00023136"/>
    </source>
</evidence>
<keyword evidence="7" id="KW-1133">Transmembrane helix</keyword>
<sequence length="72" mass="7926">MAPRASSKGKRKPLGALKGSGGGDAFQTWKEWTTWAMKKAKVATHYGFIPLIIVIGMNTEPKPTFYQLVSPF</sequence>
<keyword evidence="4" id="KW-0812">Transmembrane</keyword>
<evidence type="ECO:0000256" key="4">
    <source>
        <dbReference type="ARBA" id="ARBA00022692"/>
    </source>
</evidence>
<accession>Q5YJM3</accession>
<evidence type="ECO:0000256" key="1">
    <source>
        <dbReference type="ARBA" id="ARBA00004572"/>
    </source>
</evidence>
<evidence type="ECO:0000256" key="8">
    <source>
        <dbReference type="ARBA" id="ARBA00023128"/>
    </source>
</evidence>
<dbReference type="GO" id="GO:0030150">
    <property type="term" value="P:protein import into mitochondrial matrix"/>
    <property type="evidence" value="ECO:0007669"/>
    <property type="project" value="InterPro"/>
</dbReference>
<evidence type="ECO:0000313" key="11">
    <source>
        <dbReference type="EMBL" id="AAS21011.1"/>
    </source>
</evidence>
<organism evidence="11">
    <name type="scientific">Hyacinthus orientalis</name>
    <name type="common">Common hyacinth</name>
    <dbReference type="NCBI Taxonomy" id="82025"/>
    <lineage>
        <taxon>Eukaryota</taxon>
        <taxon>Viridiplantae</taxon>
        <taxon>Streptophyta</taxon>
        <taxon>Embryophyta</taxon>
        <taxon>Tracheophyta</taxon>
        <taxon>Spermatophyta</taxon>
        <taxon>Magnoliopsida</taxon>
        <taxon>Liliopsida</taxon>
        <taxon>Asparagales</taxon>
        <taxon>Hyacinthaceae</taxon>
        <taxon>Hyacinthoideae</taxon>
        <taxon>Hyacintheae</taxon>
        <taxon>Hyacinthus</taxon>
    </lineage>
</organism>
<reference evidence="11" key="1">
    <citation type="submission" date="2003-09" db="EMBL/GenBank/DDBJ databases">
        <title>Hyacinthus orientalis unknown protein mRNA, expressing during regeneration of floral buds in vitro.</title>
        <authorList>
            <person name="Fan J.H."/>
            <person name="Ma Y."/>
            <person name="Zhang X.S."/>
        </authorList>
    </citation>
    <scope>NUCLEOTIDE SEQUENCE</scope>
    <source>
        <tissue evidence="11">Regenerated floral bud</tissue>
    </source>
</reference>
<feature type="region of interest" description="Disordered" evidence="10">
    <location>
        <begin position="1"/>
        <end position="22"/>
    </location>
</feature>
<dbReference type="InterPro" id="IPR012621">
    <property type="entry name" value="Tom7"/>
</dbReference>
<evidence type="ECO:0000256" key="2">
    <source>
        <dbReference type="ARBA" id="ARBA00010917"/>
    </source>
</evidence>
<name>Q5YJM3_HYAOR</name>
<evidence type="ECO:0000256" key="10">
    <source>
        <dbReference type="SAM" id="MobiDB-lite"/>
    </source>
</evidence>
<evidence type="ECO:0000256" key="3">
    <source>
        <dbReference type="ARBA" id="ARBA00022448"/>
    </source>
</evidence>
<comment type="subcellular location">
    <subcellularLocation>
        <location evidence="1">Mitochondrion outer membrane</location>
        <topology evidence="1">Single-pass membrane protein</topology>
    </subcellularLocation>
</comment>
<keyword evidence="6" id="KW-0653">Protein transport</keyword>
<evidence type="ECO:0008006" key="12">
    <source>
        <dbReference type="Google" id="ProtNLM"/>
    </source>
</evidence>
<dbReference type="PANTHER" id="PTHR34944:SF2">
    <property type="entry name" value="MITOCHONDRIAL IMPORT RECEPTOR SUBUNIT TOM7"/>
    <property type="match status" value="1"/>
</dbReference>
<evidence type="ECO:0000256" key="6">
    <source>
        <dbReference type="ARBA" id="ARBA00022927"/>
    </source>
</evidence>
<dbReference type="AlphaFoldDB" id="Q5YJM3"/>